<feature type="coiled-coil region" evidence="7">
    <location>
        <begin position="5122"/>
        <end position="5232"/>
    </location>
</feature>
<feature type="compositionally biased region" description="Polar residues" evidence="8">
    <location>
        <begin position="279"/>
        <end position="288"/>
    </location>
</feature>
<dbReference type="InterPro" id="IPR020840">
    <property type="entry name" value="Extracell_matrix-bd_GA"/>
</dbReference>
<feature type="signal peptide" evidence="9">
    <location>
        <begin position="1"/>
        <end position="37"/>
    </location>
</feature>
<comment type="subcellular location">
    <subcellularLocation>
        <location evidence="1">Secreted</location>
        <location evidence="1">Cell wall</location>
        <topology evidence="1">Peptidoglycan-anchor</topology>
    </subcellularLocation>
</comment>
<feature type="coiled-coil region" evidence="7">
    <location>
        <begin position="3529"/>
        <end position="3608"/>
    </location>
</feature>
<evidence type="ECO:0000259" key="10">
    <source>
        <dbReference type="PROSITE" id="PS50847"/>
    </source>
</evidence>
<evidence type="ECO:0000256" key="8">
    <source>
        <dbReference type="SAM" id="MobiDB-lite"/>
    </source>
</evidence>
<dbReference type="SMART" id="SM00844">
    <property type="entry name" value="GA"/>
    <property type="match status" value="3"/>
</dbReference>
<dbReference type="InterPro" id="IPR044024">
    <property type="entry name" value="aRib"/>
</dbReference>
<feature type="coiled-coil region" evidence="7">
    <location>
        <begin position="3026"/>
        <end position="3098"/>
    </location>
</feature>
<dbReference type="Pfam" id="PF07554">
    <property type="entry name" value="FIVAR"/>
    <property type="match status" value="33"/>
</dbReference>
<feature type="region of interest" description="Disordered" evidence="8">
    <location>
        <begin position="41"/>
        <end position="173"/>
    </location>
</feature>
<feature type="coiled-coil region" evidence="7">
    <location>
        <begin position="4386"/>
        <end position="4465"/>
    </location>
</feature>
<evidence type="ECO:0000313" key="11">
    <source>
        <dbReference type="EMBL" id="AVI06643.1"/>
    </source>
</evidence>
<protein>
    <recommendedName>
        <fullName evidence="10">Gram-positive cocci surface proteins LPxTG domain-containing protein</fullName>
    </recommendedName>
</protein>
<accession>A0A3S7H004</accession>
<keyword evidence="3" id="KW-0964">Secreted</keyword>
<feature type="coiled-coil region" evidence="7">
    <location>
        <begin position="3168"/>
        <end position="3268"/>
    </location>
</feature>
<evidence type="ECO:0000256" key="9">
    <source>
        <dbReference type="SAM" id="SignalP"/>
    </source>
</evidence>
<keyword evidence="6" id="KW-0572">Peptidoglycan-anchor</keyword>
<feature type="region of interest" description="Disordered" evidence="8">
    <location>
        <begin position="5656"/>
        <end position="5690"/>
    </location>
</feature>
<feature type="coiled-coil region" evidence="7">
    <location>
        <begin position="4896"/>
        <end position="4968"/>
    </location>
</feature>
<gene>
    <name evidence="11" type="ORF">AZE34_07665</name>
</gene>
<feature type="coiled-coil region" evidence="7">
    <location>
        <begin position="3706"/>
        <end position="3778"/>
    </location>
</feature>
<feature type="coiled-coil region" evidence="7">
    <location>
        <begin position="4039"/>
        <end position="4118"/>
    </location>
</feature>
<dbReference type="Pfam" id="PF18938">
    <property type="entry name" value="aRib"/>
    <property type="match status" value="1"/>
</dbReference>
<evidence type="ECO:0000256" key="7">
    <source>
        <dbReference type="SAM" id="Coils"/>
    </source>
</evidence>
<evidence type="ECO:0000256" key="4">
    <source>
        <dbReference type="ARBA" id="ARBA00022729"/>
    </source>
</evidence>
<feature type="coiled-coil region" evidence="7">
    <location>
        <begin position="5280"/>
        <end position="5320"/>
    </location>
</feature>
<feature type="coiled-coil region" evidence="7">
    <location>
        <begin position="3359"/>
        <end position="3438"/>
    </location>
</feature>
<evidence type="ECO:0000256" key="5">
    <source>
        <dbReference type="ARBA" id="ARBA00022737"/>
    </source>
</evidence>
<feature type="chain" id="PRO_5019013631" description="Gram-positive cocci surface proteins LPxTG domain-containing protein" evidence="9">
    <location>
        <begin position="38"/>
        <end position="5725"/>
    </location>
</feature>
<feature type="compositionally biased region" description="Basic residues" evidence="8">
    <location>
        <begin position="295"/>
        <end position="304"/>
    </location>
</feature>
<feature type="domain" description="Gram-positive cocci surface proteins LPxTG" evidence="10">
    <location>
        <begin position="5684"/>
        <end position="5723"/>
    </location>
</feature>
<dbReference type="Gene3D" id="3.10.20.890">
    <property type="match status" value="1"/>
</dbReference>
<reference evidence="11" key="1">
    <citation type="submission" date="2016-02" db="EMBL/GenBank/DDBJ databases">
        <title>Genomic sequence of a clinical Staphylococcus hominis isolate.</title>
        <authorList>
            <person name="McClure J.M."/>
            <person name="Zhang K."/>
        </authorList>
    </citation>
    <scope>NUCLEOTIDE SEQUENCE</scope>
    <source>
        <strain evidence="11">C34847</strain>
    </source>
</reference>
<dbReference type="InterPro" id="IPR019931">
    <property type="entry name" value="LPXTG_anchor"/>
</dbReference>
<feature type="coiled-coil region" evidence="7">
    <location>
        <begin position="2568"/>
        <end position="2595"/>
    </location>
</feature>
<feature type="compositionally biased region" description="Polar residues" evidence="8">
    <location>
        <begin position="116"/>
        <end position="131"/>
    </location>
</feature>
<dbReference type="Pfam" id="PF04650">
    <property type="entry name" value="YSIRK_signal"/>
    <property type="match status" value="1"/>
</dbReference>
<evidence type="ECO:0000256" key="2">
    <source>
        <dbReference type="ARBA" id="ARBA00022512"/>
    </source>
</evidence>
<dbReference type="PANTHER" id="PTHR43941:SF1">
    <property type="entry name" value="STRUCTURAL MAINTENANCE OF CHROMOSOMES PROTEIN 2"/>
    <property type="match status" value="1"/>
</dbReference>
<feature type="coiled-coil region" evidence="7">
    <location>
        <begin position="5533"/>
        <end position="5560"/>
    </location>
</feature>
<keyword evidence="4 9" id="KW-0732">Signal</keyword>
<dbReference type="Gene3D" id="1.20.120.1850">
    <property type="entry name" value="Ebh helix bundles repeating unit (S and A modules)"/>
    <property type="match status" value="3"/>
</dbReference>
<feature type="coiled-coil region" evidence="7">
    <location>
        <begin position="4556"/>
        <end position="4628"/>
    </location>
</feature>
<dbReference type="SUPFAM" id="SSF46997">
    <property type="entry name" value="Bacterial immunoglobulin/albumin-binding domains"/>
    <property type="match status" value="3"/>
</dbReference>
<dbReference type="EMBL" id="CP014567">
    <property type="protein sequence ID" value="AVI06643.1"/>
    <property type="molecule type" value="Genomic_DNA"/>
</dbReference>
<feature type="coiled-coil region" evidence="7">
    <location>
        <begin position="3876"/>
        <end position="3948"/>
    </location>
</feature>
<dbReference type="NCBIfam" id="TIGR04264">
    <property type="entry name" value="hyperosmo_Ebh"/>
    <property type="match status" value="1"/>
</dbReference>
<dbReference type="PANTHER" id="PTHR43941">
    <property type="entry name" value="STRUCTURAL MAINTENANCE OF CHROMOSOMES PROTEIN 2"/>
    <property type="match status" value="1"/>
</dbReference>
<dbReference type="PROSITE" id="PS50847">
    <property type="entry name" value="GRAM_POS_ANCHORING"/>
    <property type="match status" value="1"/>
</dbReference>
<evidence type="ECO:0000256" key="1">
    <source>
        <dbReference type="ARBA" id="ARBA00004168"/>
    </source>
</evidence>
<feature type="coiled-coil region" evidence="7">
    <location>
        <begin position="2849"/>
        <end position="2928"/>
    </location>
</feature>
<keyword evidence="2" id="KW-0134">Cell wall</keyword>
<keyword evidence="7" id="KW-0175">Coiled coil</keyword>
<sequence>MNYREKLQKFSIRKYTVGAFSTVIATLIFLGSPQAHASEQLQKDGQVIQAKAREQEQTSNETSNKQVQSNTEPKASPVSESQKGNNETLNKVQNADTLTNDLTSFSSQNENKDTSHTTTDLKANNEVQPQKNKLDDISLVEVNEGHNHDNRNRTRYEDREASDDTLVSSTSTTIDGDKLQAAYDHSYEEYRKIDREQADTTKVAKIKATFDKVNDFFSTNDNTNQALINELYKEIEQANALIGSLPQRQVSTISTRANREARAVRSSRRPVRGQGGTRPPSNTANTYTPPVVHNSRPKPGSKVKKNSDLYNNAKKEWYVENENDGSGYWSGTFLHATNKSAPYYATRSHYRNMSPSSVRGIAEISSIRQNDGYLWTINFNKYHIKRNGMVFWFGLPKGQTPTGPVRFTTTDVNGHETSSSGTGDGRDQALSRMWDSAGGITSSAYNFRQGNPLNRSEFYNDSVNHIYNLGDFARGNENQPFTFFEREGVPNKIKVAGDDIYRYLTAQVDHNQGIDHIYAFQARGTDSYTIQFKTSGSSQDRLYYAAGGRGIEFNEINNYNQLYLEPLEQYNDRKTKIVDVIDRVLHIDHVESAYDVPERRIMKKHYLDGDFATHEYAEDVASYLSNPSDHVMGLFPRVPTDRYRGNFGVNPLNSYEIHEMFSEEKLKEAARTGRPIEIFVGFNVSDAYHNGETIKKVNLFVKPKLEQSIGFYSDNATDNKENSPESQAAHHAVFLQQEGQMLNTVTNGNNKDYHQNIRIQFKSNESANVWEISGYPPSLQIEDAVDRPNTELEKNKVLVGQLPPGRHVMTARIGNETKIFEVIAKPNPPVISTLAAQLGQKGGKKPTITVTHVPQDERAKVRLVSGGIDGAGPGTAPSGYTVLAEKMANLDGTVTFEESDYTNPLPNNGVIRAITYYEDPVQSNFSNSINVGLDTTPPTFGDVRGLQDKYYRGDNVNISIPVSDNAYGSGVEDASITENSGLQAVFNRDTSGDAGTLVITGTISNNATWNSDILVQPVTHDRAGNNTNVSPYHLHIGKLSDDKPVQLFSQQELKTVGNPNSISQSERNDIINSLKAKNSSLTSFLSTLNPYMVGNDGRVVLTFKDGSTRIIDPTQVITYRPQRKSIYTEPGSSNTKEAFITIAKGQEYTIGPDLRKYFSLSNGQDIPKNAFTTINGSSIPSPQAMSRLNAGVYTYNVDALNAYNHSSERLTIKVNVVDVNTLAENQRVYRSTTKNLSNDEITQVRNAFKAANPQLNLNDSDIRIENDEPLSNHPSRVRVTMTKGELTKQFISTFDHMDFLKWINLRNDYTVTWTSQKLNGRSTDGGFEWSPDGKTIIYRYDATTGRRITGNDVLSLLRATPKHAGLRNHIEGQEKILAESGSARGFKPVGYSKGNSIYSDGEHPFTYDGQPIQVLDIVDSNTGYSNSAVARSDYRHTSSNSTVMSGDIPAMNGAAGFHLDKVLKQNGTDNGIMGAVDKQQLYLTPYGAKSYIERLGQSMSSTDNVINIVFVPTDKVTPNIVLDNYNDHVVFSGETFRNTLTLTDNFGIKNVTVPNDSQIPMNVLNHSTLSGVAPNVSTPMSKQVKVKVTDGSDNETTAVFNVLIKPLKDKYSVMTTADESHPIRIANISNNASLSETDRQAIFNSLDISKSITNRNYVTEGSNEIRSREISNVHRSGNNANVEVTITYADNSRTSITVPVKHVIPNIRGIELFTVQGQPFPSGKGTNNNDFFVINNDQPLTDATVTWIGNGPDINSTTVGVPQILRANILFDGETTPIEKEAHYRVVKAKPKRVYQTTINGNFLSANEGSSSNVGAFVEGIANYLPSGTNFDWAPGSGRPLSNSPGVFTETINVIYPNGQVDPVNVLFKVKPTTPSIDALSTKYKADLSGQSIKVNNVPHNAQVKLYTEDGREMSNTTMTRNRDGSVSITIPGVLPLGNIKAKSIITVDHVTITEQNNSGSVVNSTRSESIESDLSASSPVTKQLEAVDGGLKFVKGDNIDLNNPRTYIKSNSDIIRVEWEQNANQWKNTIGTTTKRAIVTLSNGETRTVSIPVTIYAPATAKAPQRDVVGHALTYGDDAANYVTFENNYMNGATVTWKNNNAPSNNIAGVQSLTAEVRYNGINHVYNVPVKVYEYKYKFKKSEYSTIVGTSFEGNGNINNYVALENANGLPTDGFHFVWTQNTTASHSDQWSNLAHPNQAFKKEARFEVLDNQNHVFFTSDPAIFKVTNAVPNPATVTQNDVGDVVISPGVGKNLGVNAGNIIVNPDRITVKKGNQVIGTFVKNNTGKWAKASDSINTPGLSVSPDGNEIIYDKMSVPNDTLINTESTTGNGELTSEAATSATYKVKPATPSNTTFAFKQNGEFEVIPNNANTSTTKNPTDKVKISYVEKMGNSAEQSRELIVTKNNQNRWSMNNQPDYVIFDSITGKVTFKANSLKPHVLINTESIAGNDDNFSHNTVGVVGPDHHDVIIHEIVKEPGERVSNEELNNAISVDNKDHANVNEGVSLPTNLQSDTTQAVPTRITYRDGSIEIVNVPIRTHADKSSIRNTLPKLDAQGDTNGKTPSSVSAYNNEMQHLHDEIEAVRRKANEVLSNDRATNTDVANVTNNINDVSLKIQHAISLLQNKADNSALVEAKRQLDEATAEQDPTPGMTQVTSDNYRAKKAEAERISAEAQGVINNGDATAEEIRNEKAKVEEALTQLTEAKNALKADKSVLEQKRPGLNHVGVTEGKKPASVTAYNNEMTKIHDELEAAKTEADRVIHDDNATPAQVTAAIAKIDAVQPKLDNAISLLHDKENNSELVKAKAKLDAAIGEEDPTPGMTPATADNYRAKKVEAERISAEAQGVINNGDATAEEIRNEKAKVEEALTQLTEAKNALKADKSVLEQKRPGLNHVGVTEGKKPASVTAYNNEMTKIHDELEAAKTEADRVIHDDNATPAQVTAAIAKIDVVQPKLDNAISLLHDKENNSELVEAKRQLDEATAEQDPTSGMTQATADNYRAKKAEAERISSEAQGVINNGDATAEEIRDEKAKVEEALTQLTEAKNALKADKSVLEQKRPGLNHVGVTEGKKPASVTAYNNEMTKIHDELEAAKTEADRVIHDDNATPAQVTAAIAKIDAVQPKLDNAISLLHDKENNSELVKAKAKLDAATSEEDPTPGMTQATADNYRAKKAEAERISSEAQKVIDNGDATVEEIRNEKAKVEEALTQLTEAKNALKADKLVLEQKRPGLNHVGVTEGKKPASVTAYNNEMTKIHDELEAAKTEADRVIHDDNATPAQVTAAIAKIDAVQPKLDNAISLLHDKENNSGLVEAKRQLDEATAEQDPTPGMTQATADNYRAKKVEAERISAEAQSVIDNGDATAEEIRDEKAKVEEALTQLTEAKNALKADKSVLEQKRPGLNHVGVTEGKKPASVTAYNNEMTKIHDELEAAKTEADRVIHDDNATPAQVTAAIAKIDAVQPKLDNAISLLHDKENNSELVEAKRQLDEATAEQDPTPGMTQATADNYRAKKAAAEQVSAEAQSVIDNGDATAEEIRDEKAKVEEALTQLTEAKNALKADKSVLEQKRPGLNHVGVTEGKKPASVTAYNNEMAKIHDELEAAKTEADRVIHDDNATPAQVTAAIAKIDAVQPKLDNAISLLHDKENNSELVEAKRQLDEAITEQDPTPGMTQATTDNYRAKKAEAERISSEAQGVINNGDATAEEIRDEKAKVEEALIHLTEAKNALKADKSVLEQKRPGLNHVGVTEGKQPASVTAYNNEMAKIHDELEAAKTEADRVIHDDNATPAQVTAVIAKIDAVQPKLDNAISLLHDKENNSELVEAKRQLDEAIAEQDPTPGMTQATADNYRAKKAEAERISSEAQGVINNGDATAEEIRDEKAKVEEALTQLTEAKNALKADKSVLEQKRPGLNHVGVTEGKQPASVTTYNNEMAKIHDELEAAKTEADRVIHDDNATPAQVTAAIAKIDAVQPKLDNAISLLHDKENNSELVKAKTKLDAATSEEDPTPGMTPATTDNYRAKKAEAERISSEAQSVIDNGDATAEEIRDEKAKVEEALTQLTEAKNALKADKSVLEQKRPGLNHVGVTEGKQPASVTAYNNEMAKIHDELEAAKTEADRVIHDDNATPAQVTAAIAKIDAVQPKLDNAISLLHDKENNSELVEAKRQLDEATAEQDPTPGMTPATADNYRAKKAEAERISSEAQKVIDNGDATVEEIRNEKAKVEEALTQLTEAKNALKADKLVLEQKRPGLNHVGVTEGKKPASVTAYNNEMAKIHDELEAAKTEADRVIHDDNAKPAQVTAAIAKIDAVQPKLDNAISLLHDKENNSGLVEAKRQLDEATAEQDPTPGMTQATADNYRAKKVEAERISAEAQSVIDNGDATAEEIRDEKVKVEKALTALNQAKDDLRADKTELQHKLPELDQRGITEGKKPASITAYNEALGRIQSEIEEAKTKAQEVLNKEKATPAEVKEALDKVKAVLPKLTEAISLLHDKENNSELVEAKRQLDEAIAEQDPTPGMTQATADNYRAKKAEAERISAEAQGVINNGDATAEEIRDEKAKVEEALIHLTEAKNALKADKSVLEQKRPGLNHVGVTEGKKPASVTAYNNEMTKIHDELEAAKTEADRVIHDDNATPAQVTAAIAKIDAVQPKLDNAISLLHDKENNSELVEAKRQLDEATAEQDPTPGMTPATADNYRAKKAAAEQVSAEAQSVIDNGDATAEEIRDEKTKVEEALTQLTEAKNALKADKSVLEQKRPGLNHVGVTEGKKPASVTAYNNEMAKIHDELEAAKTEADRVINDDNATPAQVTAAIAKIDAVQPKLENAISLLHDKENNSELVEAKRQLDEAIAEQDPTLGMTPATADNYRAKKAEAERISSEAQGVINNGDATAEEIRDEKAKVAEALTQLTEAKSALKADKSVLEQKRPGLNHVGVTEGKQPASVTAYNNEMAKIHDELEAAKTEADRVIHDDNATPAQVTAAIAKIDAVQPKLDNAISLLHDKENNSELVKAKAKLDAATSEEDPTPGMTPATADNYRAKKAEAEQVSRDAQKVIENDDATSGEIAQAIAKVNEATVALKQAKHDLIPDKTLLNNAKNNLETSINQVPETKNMTSDSVENYRNKLSQAKDTLANAQKVIDNPTSTVDEIHKTIENVKRAKDELEQAKHDLILDYDAVIKKIKQQTDLTESQKDKLIEKTKASTTSDELENIKHNTNLLNDAMKQLKENIAEKDKIKASINYTDGDKDKKDTYDDALKEAEKLINDAKNPIIDPSVINQLKDKIIDAKNNLNGAEKLQNARNNVKHILENLEHLNNAQKDAFNNMVDNENSRDNLDIIINKAKEVDKAMKHLIDEIADNLDIKHSVNYSEASPDKKSAYDELIKKAEDLINKGIGTNASLEEINKLIQDIKKAKYDLDGKHQVELAKQKALVELENEVNRLKDEIDSNPNLSKEDKEKLKSKLERLLENAKSQINNATTLTDINKIKDNTQKEIDNLKALIDAKILAKQEIIDFANKKRQEILNNSNLTNAQKQKAIAEINKALQKALENIDNANDINEINHKLKEGKDNIAKIVAKEITNALIDNKIKKINARKDLTDEQKAKLIDYLEKLRRDTLKEIDKSHIDDIGSIIQQLMDKLNMLDIDKIENILSHNNKDNNQNQSNVDGIQSNNSHLSKSHRLPDTGSEGTSIQLEIELMTLLVGLGLVLKNRRKKQKNNKNKR</sequence>
<dbReference type="InterPro" id="IPR026361">
    <property type="entry name" value="Ebh_dom"/>
</dbReference>
<organism evidence="11">
    <name type="scientific">Staphylococcus hominis</name>
    <dbReference type="NCBI Taxonomy" id="1290"/>
    <lineage>
        <taxon>Bacteria</taxon>
        <taxon>Bacillati</taxon>
        <taxon>Bacillota</taxon>
        <taxon>Bacilli</taxon>
        <taxon>Bacillales</taxon>
        <taxon>Staphylococcaceae</taxon>
        <taxon>Staphylococcus</taxon>
    </lineage>
</organism>
<evidence type="ECO:0000256" key="6">
    <source>
        <dbReference type="ARBA" id="ARBA00023088"/>
    </source>
</evidence>
<feature type="region of interest" description="Disordered" evidence="8">
    <location>
        <begin position="4000"/>
        <end position="4024"/>
    </location>
</feature>
<dbReference type="Pfam" id="PF07564">
    <property type="entry name" value="DUF1542"/>
    <property type="match status" value="2"/>
</dbReference>
<dbReference type="InterPro" id="IPR005877">
    <property type="entry name" value="YSIRK_signal_dom"/>
</dbReference>
<feature type="coiled-coil region" evidence="7">
    <location>
        <begin position="5038"/>
        <end position="5089"/>
    </location>
</feature>
<feature type="compositionally biased region" description="Basic and acidic residues" evidence="8">
    <location>
        <begin position="143"/>
        <end position="159"/>
    </location>
</feature>
<feature type="coiled-coil region" evidence="7">
    <location>
        <begin position="2679"/>
        <end position="2758"/>
    </location>
</feature>
<feature type="compositionally biased region" description="Polar residues" evidence="8">
    <location>
        <begin position="57"/>
        <end position="109"/>
    </location>
</feature>
<dbReference type="NCBIfam" id="TIGR01168">
    <property type="entry name" value="YSIRK_signal"/>
    <property type="match status" value="1"/>
</dbReference>
<feature type="compositionally biased region" description="Low complexity" evidence="8">
    <location>
        <begin position="164"/>
        <end position="173"/>
    </location>
</feature>
<evidence type="ECO:0000256" key="3">
    <source>
        <dbReference type="ARBA" id="ARBA00022525"/>
    </source>
</evidence>
<feature type="coiled-coil region" evidence="7">
    <location>
        <begin position="4156"/>
        <end position="4288"/>
    </location>
</feature>
<feature type="compositionally biased region" description="Polar residues" evidence="8">
    <location>
        <begin position="5668"/>
        <end position="5678"/>
    </location>
</feature>
<dbReference type="InterPro" id="IPR011439">
    <property type="entry name" value="DUF1542"/>
</dbReference>
<name>A0A3S7H004_STAHO</name>
<keyword evidence="5" id="KW-0677">Repeat</keyword>
<feature type="region of interest" description="Disordered" evidence="8">
    <location>
        <begin position="253"/>
        <end position="306"/>
    </location>
</feature>
<dbReference type="InterPro" id="IPR009063">
    <property type="entry name" value="Ig/albumin-bd_sf"/>
</dbReference>
<feature type="coiled-coil region" evidence="7">
    <location>
        <begin position="5427"/>
        <end position="5503"/>
    </location>
</feature>
<proteinExistence type="predicted"/>
<feature type="coiled-coil region" evidence="7">
    <location>
        <begin position="4726"/>
        <end position="4805"/>
    </location>
</feature>